<sequence>MDISFKQIYMQNISPKLIGIDLFLKTNEAPYNHVEVALVLGMPVQEVLSIMTKHSIPSITLVDFFTIVMHSSSYICRLIQRQWKYAQVDQYTPEILADIYEINIHKVQAAFDTLDKSSVSSQEVMDVFNNIYTSVFIVNNEVR</sequence>
<proteinExistence type="predicted"/>
<reference evidence="1" key="1">
    <citation type="submission" date="2020-08" db="EMBL/GenBank/DDBJ databases">
        <title>Genome public.</title>
        <authorList>
            <person name="Liu C."/>
            <person name="Sun Q."/>
        </authorList>
    </citation>
    <scope>NUCLEOTIDE SEQUENCE</scope>
    <source>
        <strain evidence="1">NSJ-12</strain>
    </source>
</reference>
<dbReference type="RefSeq" id="WP_177671538.1">
    <property type="nucleotide sequence ID" value="NZ_JACRSY010000003.1"/>
</dbReference>
<accession>A0A926EG95</accession>
<dbReference type="EMBL" id="JACRSY010000003">
    <property type="protein sequence ID" value="MBC8578395.1"/>
    <property type="molecule type" value="Genomic_DNA"/>
</dbReference>
<organism evidence="1 2">
    <name type="scientific">Zhenhengia yiwuensis</name>
    <dbReference type="NCBI Taxonomy" id="2763666"/>
    <lineage>
        <taxon>Bacteria</taxon>
        <taxon>Bacillati</taxon>
        <taxon>Bacillota</taxon>
        <taxon>Clostridia</taxon>
        <taxon>Lachnospirales</taxon>
        <taxon>Lachnospiraceae</taxon>
        <taxon>Zhenhengia</taxon>
    </lineage>
</organism>
<comment type="caution">
    <text evidence="1">The sequence shown here is derived from an EMBL/GenBank/DDBJ whole genome shotgun (WGS) entry which is preliminary data.</text>
</comment>
<evidence type="ECO:0000313" key="1">
    <source>
        <dbReference type="EMBL" id="MBC8578395.1"/>
    </source>
</evidence>
<dbReference type="AlphaFoldDB" id="A0A926EG95"/>
<keyword evidence="2" id="KW-1185">Reference proteome</keyword>
<protein>
    <submittedName>
        <fullName evidence="1">Uncharacterized protein</fullName>
    </submittedName>
</protein>
<gene>
    <name evidence="1" type="ORF">H8718_02455</name>
</gene>
<name>A0A926EG95_9FIRM</name>
<dbReference type="Proteomes" id="UP000655830">
    <property type="component" value="Unassembled WGS sequence"/>
</dbReference>
<evidence type="ECO:0000313" key="2">
    <source>
        <dbReference type="Proteomes" id="UP000655830"/>
    </source>
</evidence>